<keyword evidence="3 6" id="KW-0808">Transferase</keyword>
<evidence type="ECO:0000256" key="1">
    <source>
        <dbReference type="ARBA" id="ARBA00006739"/>
    </source>
</evidence>
<evidence type="ECO:0000256" key="3">
    <source>
        <dbReference type="ARBA" id="ARBA00022679"/>
    </source>
</evidence>
<dbReference type="EC" id="2.4.1.69" evidence="6"/>
<keyword evidence="4" id="KW-1133">Transmembrane helix</keyword>
<dbReference type="Proteomes" id="UP000029109">
    <property type="component" value="Unassembled WGS sequence"/>
</dbReference>
<sequence length="374" mass="42072">MHLSHQVLNKRYRLSYYVTFVMFVCITNQSMRNPSRENALREQHTTEVTHILCRYPAHGTAIAYTKALQTYIMIAVSESNCFSLLMSVYSGDSLTNLRRAVGSNTVEQTLPPTQVVIVRDGPVPTDIQLYLDSLPKTVQSAFAQRRPGISVPEIRVIPLQQNRGLAHALNVGLAHCTCELVARADSDDISLPSRFAALIPLFKSGLGKTPDVVGSAIQEFEGTESKLGQIRVLPEGGPELLRYARMRSPLHHPSVMFRKSVVLAAGGYPENIGRFEDYLLWERLILNGAILYNAPTPLVLYRVDSGAYRRRGGWTMFREELRLQQQFRRDGFITGPQFLRNVGVRAIYRLVPTKIRRTAYHALTALRNHGLPIS</sequence>
<dbReference type="InterPro" id="IPR001173">
    <property type="entry name" value="Glyco_trans_2-like"/>
</dbReference>
<keyword evidence="4" id="KW-0812">Transmembrane</keyword>
<dbReference type="Gene3D" id="3.90.550.10">
    <property type="entry name" value="Spore Coat Polysaccharide Biosynthesis Protein SpsA, Chain A"/>
    <property type="match status" value="1"/>
</dbReference>
<dbReference type="AlphaFoldDB" id="A0A7V8KQZ9"/>
<comment type="caution">
    <text evidence="6">The sequence shown here is derived from an EMBL/GenBank/DDBJ whole genome shotgun (WGS) entry which is preliminary data.</text>
</comment>
<feature type="domain" description="Glycosyltransferase 2-like" evidence="5">
    <location>
        <begin position="97"/>
        <end position="204"/>
    </location>
</feature>
<organism evidence="6 7">
    <name type="scientific">Bifidobacterium pullorum</name>
    <dbReference type="NCBI Taxonomy" id="78448"/>
    <lineage>
        <taxon>Bacteria</taxon>
        <taxon>Bacillati</taxon>
        <taxon>Actinomycetota</taxon>
        <taxon>Actinomycetes</taxon>
        <taxon>Bifidobacteriales</taxon>
        <taxon>Bifidobacteriaceae</taxon>
        <taxon>Bifidobacterium</taxon>
    </lineage>
</organism>
<protein>
    <submittedName>
        <fullName evidence="6">Glycosyl transferase</fullName>
        <ecNumber evidence="6">2.4.1.69</ecNumber>
    </submittedName>
</protein>
<dbReference type="PANTHER" id="PTHR43685">
    <property type="entry name" value="GLYCOSYLTRANSFERASE"/>
    <property type="match status" value="1"/>
</dbReference>
<dbReference type="InterPro" id="IPR029044">
    <property type="entry name" value="Nucleotide-diphossugar_trans"/>
</dbReference>
<dbReference type="GO" id="GO:0008107">
    <property type="term" value="F:galactoside 2-alpha-L-fucosyltransferase activity"/>
    <property type="evidence" value="ECO:0007669"/>
    <property type="project" value="UniProtKB-EC"/>
</dbReference>
<dbReference type="SUPFAM" id="SSF53448">
    <property type="entry name" value="Nucleotide-diphospho-sugar transferases"/>
    <property type="match status" value="1"/>
</dbReference>
<accession>A0A7V8KQZ9</accession>
<keyword evidence="4" id="KW-0472">Membrane</keyword>
<evidence type="ECO:0000313" key="6">
    <source>
        <dbReference type="EMBL" id="KFI82582.1"/>
    </source>
</evidence>
<dbReference type="EMBL" id="JGZJ01000008">
    <property type="protein sequence ID" value="KFI82582.1"/>
    <property type="molecule type" value="Genomic_DNA"/>
</dbReference>
<evidence type="ECO:0000256" key="4">
    <source>
        <dbReference type="SAM" id="Phobius"/>
    </source>
</evidence>
<dbReference type="InterPro" id="IPR050834">
    <property type="entry name" value="Glycosyltransf_2"/>
</dbReference>
<evidence type="ECO:0000313" key="7">
    <source>
        <dbReference type="Proteomes" id="UP000029109"/>
    </source>
</evidence>
<reference evidence="6 7" key="1">
    <citation type="submission" date="2014-03" db="EMBL/GenBank/DDBJ databases">
        <title>Genomics of Bifidobacteria.</title>
        <authorList>
            <person name="Ventura M."/>
            <person name="Milani C."/>
            <person name="Lugli G.A."/>
        </authorList>
    </citation>
    <scope>NUCLEOTIDE SEQUENCE [LARGE SCALE GENOMIC DNA]</scope>
    <source>
        <strain evidence="6 7">LMG 21816</strain>
    </source>
</reference>
<dbReference type="PANTHER" id="PTHR43685:SF5">
    <property type="entry name" value="GLYCOSYLTRANSFERASE EPSE-RELATED"/>
    <property type="match status" value="1"/>
</dbReference>
<gene>
    <name evidence="6" type="ORF">BPULL_2168</name>
</gene>
<name>A0A7V8KQZ9_9BIFI</name>
<comment type="similarity">
    <text evidence="1">Belongs to the glycosyltransferase 2 family.</text>
</comment>
<keyword evidence="2 6" id="KW-0328">Glycosyltransferase</keyword>
<evidence type="ECO:0000256" key="2">
    <source>
        <dbReference type="ARBA" id="ARBA00022676"/>
    </source>
</evidence>
<dbReference type="Pfam" id="PF00535">
    <property type="entry name" value="Glycos_transf_2"/>
    <property type="match status" value="1"/>
</dbReference>
<feature type="transmembrane region" description="Helical" evidence="4">
    <location>
        <begin position="12"/>
        <end position="31"/>
    </location>
</feature>
<proteinExistence type="inferred from homology"/>
<evidence type="ECO:0000259" key="5">
    <source>
        <dbReference type="Pfam" id="PF00535"/>
    </source>
</evidence>